<feature type="transmembrane region" description="Helical" evidence="10">
    <location>
        <begin position="47"/>
        <end position="65"/>
    </location>
</feature>
<name>A0ABV8CLX8_9GAMM</name>
<dbReference type="PANTHER" id="PTHR43840">
    <property type="entry name" value="MITOCHONDRIAL METAL TRANSPORTER 1-RELATED"/>
    <property type="match status" value="1"/>
</dbReference>
<dbReference type="InterPro" id="IPR058533">
    <property type="entry name" value="Cation_efflux_TM"/>
</dbReference>
<evidence type="ECO:0000313" key="14">
    <source>
        <dbReference type="Proteomes" id="UP001595692"/>
    </source>
</evidence>
<evidence type="ECO:0000313" key="13">
    <source>
        <dbReference type="EMBL" id="MFC3912973.1"/>
    </source>
</evidence>
<feature type="transmembrane region" description="Helical" evidence="10">
    <location>
        <begin position="12"/>
        <end position="35"/>
    </location>
</feature>
<dbReference type="InterPro" id="IPR002524">
    <property type="entry name" value="Cation_efflux"/>
</dbReference>
<evidence type="ECO:0000256" key="8">
    <source>
        <dbReference type="ARBA" id="ARBA00022989"/>
    </source>
</evidence>
<keyword evidence="4" id="KW-1003">Cell membrane</keyword>
<dbReference type="InterPro" id="IPR050291">
    <property type="entry name" value="CDF_Transporter"/>
</dbReference>
<dbReference type="RefSeq" id="WP_377151191.1">
    <property type="nucleotide sequence ID" value="NZ_JBHSAF010000003.1"/>
</dbReference>
<dbReference type="EMBL" id="JBHSAF010000003">
    <property type="protein sequence ID" value="MFC3912973.1"/>
    <property type="molecule type" value="Genomic_DNA"/>
</dbReference>
<gene>
    <name evidence="13" type="ORF">ACFOSS_05775</name>
</gene>
<evidence type="ECO:0000259" key="11">
    <source>
        <dbReference type="Pfam" id="PF01545"/>
    </source>
</evidence>
<dbReference type="NCBIfam" id="TIGR01297">
    <property type="entry name" value="CDF"/>
    <property type="match status" value="1"/>
</dbReference>
<keyword evidence="7" id="KW-0864">Zinc transport</keyword>
<dbReference type="InterPro" id="IPR027469">
    <property type="entry name" value="Cation_efflux_TMD_sf"/>
</dbReference>
<protein>
    <submittedName>
        <fullName evidence="13">Cation diffusion facilitator family transporter</fullName>
    </submittedName>
</protein>
<dbReference type="SUPFAM" id="SSF161111">
    <property type="entry name" value="Cation efflux protein transmembrane domain-like"/>
    <property type="match status" value="1"/>
</dbReference>
<evidence type="ECO:0000259" key="12">
    <source>
        <dbReference type="Pfam" id="PF16916"/>
    </source>
</evidence>
<dbReference type="Proteomes" id="UP001595692">
    <property type="component" value="Unassembled WGS sequence"/>
</dbReference>
<evidence type="ECO:0000256" key="9">
    <source>
        <dbReference type="ARBA" id="ARBA00023136"/>
    </source>
</evidence>
<dbReference type="InterPro" id="IPR036837">
    <property type="entry name" value="Cation_efflux_CTD_sf"/>
</dbReference>
<dbReference type="SUPFAM" id="SSF160240">
    <property type="entry name" value="Cation efflux protein cytoplasmic domain-like"/>
    <property type="match status" value="1"/>
</dbReference>
<keyword evidence="3" id="KW-0813">Transport</keyword>
<evidence type="ECO:0000256" key="1">
    <source>
        <dbReference type="ARBA" id="ARBA00004141"/>
    </source>
</evidence>
<dbReference type="Gene3D" id="3.30.70.1350">
    <property type="entry name" value="Cation efflux protein, cytoplasmic domain"/>
    <property type="match status" value="1"/>
</dbReference>
<evidence type="ECO:0000256" key="7">
    <source>
        <dbReference type="ARBA" id="ARBA00022906"/>
    </source>
</evidence>
<dbReference type="Pfam" id="PF01545">
    <property type="entry name" value="Cation_efflux"/>
    <property type="match status" value="1"/>
</dbReference>
<evidence type="ECO:0000256" key="5">
    <source>
        <dbReference type="ARBA" id="ARBA00022496"/>
    </source>
</evidence>
<keyword evidence="9 10" id="KW-0472">Membrane</keyword>
<keyword evidence="7" id="KW-0406">Ion transport</keyword>
<feature type="transmembrane region" description="Helical" evidence="10">
    <location>
        <begin position="119"/>
        <end position="139"/>
    </location>
</feature>
<keyword evidence="6 10" id="KW-0812">Transmembrane</keyword>
<dbReference type="PANTHER" id="PTHR43840:SF41">
    <property type="entry name" value="CATION-EFFLUX PUMP FIEF"/>
    <property type="match status" value="1"/>
</dbReference>
<dbReference type="Pfam" id="PF16916">
    <property type="entry name" value="ZT_dimer"/>
    <property type="match status" value="1"/>
</dbReference>
<keyword evidence="7" id="KW-0862">Zinc</keyword>
<keyword evidence="5" id="KW-0408">Iron</keyword>
<keyword evidence="14" id="KW-1185">Reference proteome</keyword>
<dbReference type="Gene3D" id="1.20.1510.10">
    <property type="entry name" value="Cation efflux protein transmembrane domain"/>
    <property type="match status" value="1"/>
</dbReference>
<comment type="subcellular location">
    <subcellularLocation>
        <location evidence="1">Membrane</location>
        <topology evidence="1">Multi-pass membrane protein</topology>
    </subcellularLocation>
</comment>
<feature type="domain" description="Cation efflux protein transmembrane" evidence="11">
    <location>
        <begin position="16"/>
        <end position="207"/>
    </location>
</feature>
<feature type="domain" description="Cation efflux protein cytoplasmic" evidence="12">
    <location>
        <begin position="211"/>
        <end position="287"/>
    </location>
</feature>
<feature type="transmembrane region" description="Helical" evidence="10">
    <location>
        <begin position="159"/>
        <end position="179"/>
    </location>
</feature>
<sequence length="307" mass="33180">MTTHSYSRLVTLAGLASTATAGILIIAKLTAWLLTGSSSLLASLTDSLMDISASLINLFAIRYALAPADDDHSFGHGKAESLASLAQAAFITGSALVLVMNGFSRLIAPEPMRNIDLGLWVTVGSFVLTLVLVLIQGYVVRRTNSQAVKADRLHYQSDLLFNAGVLLALVLSAWGWLWADGLFAMLLGLYILKGAVEIGYEAVQTLLDRQLPDEERAQIEQLAISVPGVNGVHDLRTRQSGQMKFIQLHLELDDQLPLVYAHALADQAEAAIRQMFPQADIIIHMDPMSVLATEAPEEGARVLHSQG</sequence>
<accession>A0ABV8CLX8</accession>
<keyword evidence="5" id="KW-0410">Iron transport</keyword>
<proteinExistence type="inferred from homology"/>
<evidence type="ECO:0000256" key="6">
    <source>
        <dbReference type="ARBA" id="ARBA00022692"/>
    </source>
</evidence>
<keyword evidence="8 10" id="KW-1133">Transmembrane helix</keyword>
<evidence type="ECO:0000256" key="4">
    <source>
        <dbReference type="ARBA" id="ARBA00022475"/>
    </source>
</evidence>
<evidence type="ECO:0000256" key="2">
    <source>
        <dbReference type="ARBA" id="ARBA00010212"/>
    </source>
</evidence>
<comment type="caution">
    <text evidence="13">The sequence shown here is derived from an EMBL/GenBank/DDBJ whole genome shotgun (WGS) entry which is preliminary data.</text>
</comment>
<feature type="transmembrane region" description="Helical" evidence="10">
    <location>
        <begin position="85"/>
        <end position="107"/>
    </location>
</feature>
<dbReference type="InterPro" id="IPR027470">
    <property type="entry name" value="Cation_efflux_CTD"/>
</dbReference>
<evidence type="ECO:0000256" key="3">
    <source>
        <dbReference type="ARBA" id="ARBA00022448"/>
    </source>
</evidence>
<evidence type="ECO:0000256" key="10">
    <source>
        <dbReference type="SAM" id="Phobius"/>
    </source>
</evidence>
<comment type="similarity">
    <text evidence="2">Belongs to the cation diffusion facilitator (CDF) transporter (TC 2.A.4) family. FieF subfamily.</text>
</comment>
<reference evidence="14" key="1">
    <citation type="journal article" date="2019" name="Int. J. Syst. Evol. Microbiol.">
        <title>The Global Catalogue of Microorganisms (GCM) 10K type strain sequencing project: providing services to taxonomists for standard genome sequencing and annotation.</title>
        <authorList>
            <consortium name="The Broad Institute Genomics Platform"/>
            <consortium name="The Broad Institute Genome Sequencing Center for Infectious Disease"/>
            <person name="Wu L."/>
            <person name="Ma J."/>
        </authorList>
    </citation>
    <scope>NUCLEOTIDE SEQUENCE [LARGE SCALE GENOMIC DNA]</scope>
    <source>
        <strain evidence="14">CCUG 54939</strain>
    </source>
</reference>
<organism evidence="13 14">
    <name type="scientific">Pseudaeromonas sharmana</name>
    <dbReference type="NCBI Taxonomy" id="328412"/>
    <lineage>
        <taxon>Bacteria</taxon>
        <taxon>Pseudomonadati</taxon>
        <taxon>Pseudomonadota</taxon>
        <taxon>Gammaproteobacteria</taxon>
        <taxon>Aeromonadales</taxon>
        <taxon>Aeromonadaceae</taxon>
        <taxon>Pseudaeromonas</taxon>
    </lineage>
</organism>